<name>A0A914R114_9BILA</name>
<feature type="region of interest" description="Disordered" evidence="1">
    <location>
        <begin position="76"/>
        <end position="99"/>
    </location>
</feature>
<dbReference type="WBParaSite" id="PDA_v2.g9935.t1">
    <property type="protein sequence ID" value="PDA_v2.g9935.t1"/>
    <property type="gene ID" value="PDA_v2.g9935"/>
</dbReference>
<reference evidence="3" key="1">
    <citation type="submission" date="2022-11" db="UniProtKB">
        <authorList>
            <consortium name="WormBaseParasite"/>
        </authorList>
    </citation>
    <scope>IDENTIFICATION</scope>
</reference>
<protein>
    <submittedName>
        <fullName evidence="3">Alpha-1,2-Mannosidase</fullName>
    </submittedName>
</protein>
<feature type="compositionally biased region" description="Basic and acidic residues" evidence="1">
    <location>
        <begin position="76"/>
        <end position="90"/>
    </location>
</feature>
<dbReference type="AlphaFoldDB" id="A0A914R114"/>
<keyword evidence="2" id="KW-1185">Reference proteome</keyword>
<proteinExistence type="predicted"/>
<sequence length="215" mass="25133">MDKISKFEQVMDHVYGKYSTSWRPKPFKKSQPRYLWTDAFGVCNYLTLFKETKNQNFLNQASILIDEVHNILGKSRDGSKRLNSSTDEHPLNGGLRIGKPENEGAGMSADGQYFHYLTKWMFALNRMALVSKEVKYNKWGIELVQAIHWKFCSSNKQRMFWKMSIDLSKPLVNSEGGLDTYDGLTMYLILQNTQKVFDNFEGMKEEEKKEWEEKV</sequence>
<evidence type="ECO:0000256" key="1">
    <source>
        <dbReference type="SAM" id="MobiDB-lite"/>
    </source>
</evidence>
<accession>A0A914R114</accession>
<evidence type="ECO:0000313" key="3">
    <source>
        <dbReference type="WBParaSite" id="PDA_v2.g9935.t1"/>
    </source>
</evidence>
<dbReference type="Proteomes" id="UP000887578">
    <property type="component" value="Unplaced"/>
</dbReference>
<evidence type="ECO:0000313" key="2">
    <source>
        <dbReference type="Proteomes" id="UP000887578"/>
    </source>
</evidence>
<organism evidence="2 3">
    <name type="scientific">Panagrolaimus davidi</name>
    <dbReference type="NCBI Taxonomy" id="227884"/>
    <lineage>
        <taxon>Eukaryota</taxon>
        <taxon>Metazoa</taxon>
        <taxon>Ecdysozoa</taxon>
        <taxon>Nematoda</taxon>
        <taxon>Chromadorea</taxon>
        <taxon>Rhabditida</taxon>
        <taxon>Tylenchina</taxon>
        <taxon>Panagrolaimomorpha</taxon>
        <taxon>Panagrolaimoidea</taxon>
        <taxon>Panagrolaimidae</taxon>
        <taxon>Panagrolaimus</taxon>
    </lineage>
</organism>